<name>A0ABT7PHB5_9BACT</name>
<proteinExistence type="predicted"/>
<gene>
    <name evidence="2" type="ORF">QTN89_10595</name>
</gene>
<sequence>MYLLSCPNCQADVSVTPAQAGDSIACPECQSVVVIPTLGELRKLPQKEQPVAAEPSYAGGSQSSFGFIALMLLAVLALLVTSYCGIRWAAIETTTTTEIHVEEIREGYDQADAASMIIEFDSMDRIPLEMSGRLDYQLANDLKAKWARNAAISGAIAVFFGIGGLMLASRRQSA</sequence>
<comment type="caution">
    <text evidence="2">The sequence shown here is derived from an EMBL/GenBank/DDBJ whole genome shotgun (WGS) entry which is preliminary data.</text>
</comment>
<evidence type="ECO:0000256" key="1">
    <source>
        <dbReference type="SAM" id="Phobius"/>
    </source>
</evidence>
<protein>
    <recommendedName>
        <fullName evidence="4">Zinc ribbon domain-containing protein</fullName>
    </recommendedName>
</protein>
<reference evidence="2 3" key="1">
    <citation type="submission" date="2023-06" db="EMBL/GenBank/DDBJ databases">
        <title>Roseiconus lacunae JC819 isolated from Gulf of Mannar region, Tamil Nadu.</title>
        <authorList>
            <person name="Pk S."/>
            <person name="Ch S."/>
            <person name="Ch V.R."/>
        </authorList>
    </citation>
    <scope>NUCLEOTIDE SEQUENCE [LARGE SCALE GENOMIC DNA]</scope>
    <source>
        <strain evidence="2 3">JC819</strain>
    </source>
</reference>
<dbReference type="Gene3D" id="2.20.28.160">
    <property type="match status" value="1"/>
</dbReference>
<keyword evidence="1" id="KW-0472">Membrane</keyword>
<keyword evidence="1" id="KW-0812">Transmembrane</keyword>
<evidence type="ECO:0000313" key="2">
    <source>
        <dbReference type="EMBL" id="MDM4015880.1"/>
    </source>
</evidence>
<evidence type="ECO:0000313" key="3">
    <source>
        <dbReference type="Proteomes" id="UP001239462"/>
    </source>
</evidence>
<dbReference type="RefSeq" id="WP_160149544.1">
    <property type="nucleotide sequence ID" value="NZ_JAJMQV010000080.1"/>
</dbReference>
<keyword evidence="3" id="KW-1185">Reference proteome</keyword>
<keyword evidence="1" id="KW-1133">Transmembrane helix</keyword>
<organism evidence="2 3">
    <name type="scientific">Roseiconus lacunae</name>
    <dbReference type="NCBI Taxonomy" id="2605694"/>
    <lineage>
        <taxon>Bacteria</taxon>
        <taxon>Pseudomonadati</taxon>
        <taxon>Planctomycetota</taxon>
        <taxon>Planctomycetia</taxon>
        <taxon>Pirellulales</taxon>
        <taxon>Pirellulaceae</taxon>
        <taxon>Roseiconus</taxon>
    </lineage>
</organism>
<evidence type="ECO:0008006" key="4">
    <source>
        <dbReference type="Google" id="ProtNLM"/>
    </source>
</evidence>
<feature type="transmembrane region" description="Helical" evidence="1">
    <location>
        <begin position="150"/>
        <end position="168"/>
    </location>
</feature>
<dbReference type="EMBL" id="JASZZN010000006">
    <property type="protein sequence ID" value="MDM4015880.1"/>
    <property type="molecule type" value="Genomic_DNA"/>
</dbReference>
<accession>A0ABT7PHB5</accession>
<feature type="transmembrane region" description="Helical" evidence="1">
    <location>
        <begin position="65"/>
        <end position="86"/>
    </location>
</feature>
<dbReference type="Proteomes" id="UP001239462">
    <property type="component" value="Unassembled WGS sequence"/>
</dbReference>